<dbReference type="Proteomes" id="UP000299084">
    <property type="component" value="Unassembled WGS sequence"/>
</dbReference>
<keyword evidence="6" id="KW-0479">Metal-binding</keyword>
<evidence type="ECO:0000256" key="6">
    <source>
        <dbReference type="ARBA" id="ARBA00022723"/>
    </source>
</evidence>
<keyword evidence="14 18" id="KW-0472">Membrane</keyword>
<proteinExistence type="inferred from homology"/>
<evidence type="ECO:0000256" key="12">
    <source>
        <dbReference type="ARBA" id="ARBA00023128"/>
    </source>
</evidence>
<keyword evidence="11" id="KW-0411">Iron-sulfur</keyword>
<accession>A0A5N4EL72</accession>
<dbReference type="GO" id="GO:1990542">
    <property type="term" value="P:mitochondrial transmembrane transport"/>
    <property type="evidence" value="ECO:0007669"/>
    <property type="project" value="InterPro"/>
</dbReference>
<dbReference type="GO" id="GO:0051537">
    <property type="term" value="F:2 iron, 2 sulfur cluster binding"/>
    <property type="evidence" value="ECO:0007669"/>
    <property type="project" value="UniProtKB-KW"/>
</dbReference>
<keyword evidence="13" id="KW-0350">Heme biosynthesis</keyword>
<evidence type="ECO:0000256" key="15">
    <source>
        <dbReference type="ARBA" id="ARBA00036017"/>
    </source>
</evidence>
<dbReference type="PANTHER" id="PTHR45760:SF1">
    <property type="entry name" value="MITOCHONDRIAL GLUTATHIONE TRANSPORTER SLC25A39-RELATED"/>
    <property type="match status" value="1"/>
</dbReference>
<comment type="function">
    <text evidence="20">Mitochondrial transporter required for glutathione import into mitochondria. Glutathione, which plays key roles in oxidative metabolism, is produced exclusively in the cytosol and is imported in many organelles. Mitochondrial glutathione is required for the activity and stability of proteins containing iron-sulfur clusters, as well as erythropoiesis.</text>
</comment>
<evidence type="ECO:0000256" key="9">
    <source>
        <dbReference type="ARBA" id="ARBA00022989"/>
    </source>
</evidence>
<keyword evidence="10" id="KW-0408">Iron</keyword>
<comment type="catalytic activity">
    <reaction evidence="15">
        <text>glutathione(in) = glutathione(out)</text>
        <dbReference type="Rhea" id="RHEA:74819"/>
        <dbReference type="ChEBI" id="CHEBI:57925"/>
    </reaction>
</comment>
<evidence type="ECO:0000256" key="1">
    <source>
        <dbReference type="ARBA" id="ARBA00004448"/>
    </source>
</evidence>
<evidence type="ECO:0000256" key="2">
    <source>
        <dbReference type="ARBA" id="ARBA00006375"/>
    </source>
</evidence>
<evidence type="ECO:0000256" key="7">
    <source>
        <dbReference type="ARBA" id="ARBA00022737"/>
    </source>
</evidence>
<feature type="repeat" description="Solcar" evidence="18">
    <location>
        <begin position="1"/>
        <end position="79"/>
    </location>
</feature>
<dbReference type="GO" id="GO:0006783">
    <property type="term" value="P:heme biosynthetic process"/>
    <property type="evidence" value="ECO:0007669"/>
    <property type="project" value="UniProtKB-KW"/>
</dbReference>
<sequence length="185" mass="19674">MVAGALARLGTVTVASPLELVRTKLQARHLASRELGAGVRAAVAQGGWRSLWLCWGPTALRDVPFSALCWFNHELVKGWLSGRRPKDQTSVGVSSVAGGISGMVVATPTLPFDVVKTQGQVTRGAVEAVRTMPPHAASPWLLLRGTRAEPGTRGLFTGFLLRTLQAAPSCATATVISTNEFDRIF</sequence>
<keyword evidence="5" id="KW-0001">2Fe-2S</keyword>
<keyword evidence="9" id="KW-1133">Transmembrane helix</keyword>
<keyword evidence="12 20" id="KW-0496">Mitochondrion</keyword>
<evidence type="ECO:0000256" key="18">
    <source>
        <dbReference type="PROSITE-ProRule" id="PRU00282"/>
    </source>
</evidence>
<dbReference type="Gene3D" id="1.50.40.10">
    <property type="entry name" value="Mitochondrial carrier domain"/>
    <property type="match status" value="1"/>
</dbReference>
<organism evidence="21 22">
    <name type="scientific">Camelus dromedarius</name>
    <name type="common">Dromedary</name>
    <name type="synonym">Arabian camel</name>
    <dbReference type="NCBI Taxonomy" id="9838"/>
    <lineage>
        <taxon>Eukaryota</taxon>
        <taxon>Metazoa</taxon>
        <taxon>Chordata</taxon>
        <taxon>Craniata</taxon>
        <taxon>Vertebrata</taxon>
        <taxon>Euteleostomi</taxon>
        <taxon>Mammalia</taxon>
        <taxon>Eutheria</taxon>
        <taxon>Laurasiatheria</taxon>
        <taxon>Artiodactyla</taxon>
        <taxon>Tylopoda</taxon>
        <taxon>Camelidae</taxon>
        <taxon>Camelus</taxon>
    </lineage>
</organism>
<comment type="similarity">
    <text evidence="2 19">Belongs to the mitochondrial carrier (TC 2.A.29) family.</text>
</comment>
<evidence type="ECO:0000256" key="4">
    <source>
        <dbReference type="ARBA" id="ARBA00022692"/>
    </source>
</evidence>
<evidence type="ECO:0000256" key="13">
    <source>
        <dbReference type="ARBA" id="ARBA00023133"/>
    </source>
</evidence>
<reference evidence="21 22" key="1">
    <citation type="journal article" date="2019" name="Mol. Ecol. Resour.">
        <title>Improving Illumina assemblies with Hi-C and long reads: an example with the North African dromedary.</title>
        <authorList>
            <person name="Elbers J.P."/>
            <person name="Rogers M.F."/>
            <person name="Perelman P.L."/>
            <person name="Proskuryakova A.A."/>
            <person name="Serdyukova N.A."/>
            <person name="Johnson W.E."/>
            <person name="Horin P."/>
            <person name="Corander J."/>
            <person name="Murphy D."/>
            <person name="Burger P.A."/>
        </authorList>
    </citation>
    <scope>NUCLEOTIDE SEQUENCE [LARGE SCALE GENOMIC DNA]</scope>
    <source>
        <strain evidence="21">Drom800</strain>
        <tissue evidence="21">Blood</tissue>
    </source>
</reference>
<evidence type="ECO:0000313" key="22">
    <source>
        <dbReference type="Proteomes" id="UP000299084"/>
    </source>
</evidence>
<evidence type="ECO:0000256" key="20">
    <source>
        <dbReference type="RuleBase" id="RU369018"/>
    </source>
</evidence>
<protein>
    <recommendedName>
        <fullName evidence="17 20">Mitochondrial glutathione transporter SLC25A39</fullName>
    </recommendedName>
    <alternativeName>
        <fullName evidence="16 20">Solute carrier family 25 member 39</fullName>
    </alternativeName>
</protein>
<dbReference type="GO" id="GO:0046872">
    <property type="term" value="F:metal ion binding"/>
    <property type="evidence" value="ECO:0007669"/>
    <property type="project" value="UniProtKB-KW"/>
</dbReference>
<dbReference type="PROSITE" id="PS50920">
    <property type="entry name" value="SOLCAR"/>
    <property type="match status" value="2"/>
</dbReference>
<keyword evidence="7 20" id="KW-0677">Repeat</keyword>
<evidence type="ECO:0000256" key="14">
    <source>
        <dbReference type="ARBA" id="ARBA00023136"/>
    </source>
</evidence>
<evidence type="ECO:0000256" key="3">
    <source>
        <dbReference type="ARBA" id="ARBA00022448"/>
    </source>
</evidence>
<evidence type="ECO:0000256" key="5">
    <source>
        <dbReference type="ARBA" id="ARBA00022714"/>
    </source>
</evidence>
<dbReference type="PANTHER" id="PTHR45760">
    <property type="entry name" value="FI19922P1-RELATED"/>
    <property type="match status" value="1"/>
</dbReference>
<dbReference type="Pfam" id="PF00153">
    <property type="entry name" value="Mito_carr"/>
    <property type="match status" value="2"/>
</dbReference>
<evidence type="ECO:0000256" key="19">
    <source>
        <dbReference type="RuleBase" id="RU000488"/>
    </source>
</evidence>
<dbReference type="GO" id="GO:0005743">
    <property type="term" value="C:mitochondrial inner membrane"/>
    <property type="evidence" value="ECO:0007669"/>
    <property type="project" value="UniProtKB-SubCell"/>
</dbReference>
<gene>
    <name evidence="21" type="ORF">Cadr_000001243</name>
</gene>
<comment type="caution">
    <text evidence="21">The sequence shown here is derived from an EMBL/GenBank/DDBJ whole genome shotgun (WGS) entry which is preliminary data.</text>
</comment>
<feature type="repeat" description="Solcar" evidence="18">
    <location>
        <begin position="89"/>
        <end position="183"/>
    </location>
</feature>
<evidence type="ECO:0000256" key="17">
    <source>
        <dbReference type="ARBA" id="ARBA00044796"/>
    </source>
</evidence>
<keyword evidence="3 19" id="KW-0813">Transport</keyword>
<keyword evidence="22" id="KW-1185">Reference proteome</keyword>
<evidence type="ECO:0000313" key="21">
    <source>
        <dbReference type="EMBL" id="KAB1284137.1"/>
    </source>
</evidence>
<dbReference type="InterPro" id="IPR018108">
    <property type="entry name" value="MCP_transmembrane"/>
</dbReference>
<dbReference type="SUPFAM" id="SSF103506">
    <property type="entry name" value="Mitochondrial carrier"/>
    <property type="match status" value="1"/>
</dbReference>
<dbReference type="AlphaFoldDB" id="A0A5N4EL72"/>
<dbReference type="EMBL" id="JWIN03000001">
    <property type="protein sequence ID" value="KAB1284137.1"/>
    <property type="molecule type" value="Genomic_DNA"/>
</dbReference>
<evidence type="ECO:0000256" key="11">
    <source>
        <dbReference type="ARBA" id="ARBA00023014"/>
    </source>
</evidence>
<evidence type="ECO:0000256" key="10">
    <source>
        <dbReference type="ARBA" id="ARBA00023004"/>
    </source>
</evidence>
<evidence type="ECO:0000256" key="16">
    <source>
        <dbReference type="ARBA" id="ARBA00041895"/>
    </source>
</evidence>
<keyword evidence="4 18" id="KW-0812">Transmembrane</keyword>
<evidence type="ECO:0000256" key="8">
    <source>
        <dbReference type="ARBA" id="ARBA00022792"/>
    </source>
</evidence>
<keyword evidence="8 20" id="KW-0999">Mitochondrion inner membrane</keyword>
<dbReference type="InterPro" id="IPR023395">
    <property type="entry name" value="MCP_dom_sf"/>
</dbReference>
<dbReference type="InterPro" id="IPR045315">
    <property type="entry name" value="Mtm1-like"/>
</dbReference>
<name>A0A5N4EL72_CAMDR</name>
<comment type="subcellular location">
    <subcellularLocation>
        <location evidence="1 20">Mitochondrion inner membrane</location>
        <topology evidence="1 20">Multi-pass membrane protein</topology>
    </subcellularLocation>
</comment>